<dbReference type="RefSeq" id="WP_279244631.1">
    <property type="nucleotide sequence ID" value="NZ_SHNN01000001.1"/>
</dbReference>
<evidence type="ECO:0000259" key="10">
    <source>
        <dbReference type="PROSITE" id="PS51669"/>
    </source>
</evidence>
<dbReference type="InterPro" id="IPR009010">
    <property type="entry name" value="Asp_de-COase-like_dom_sf"/>
</dbReference>
<dbReference type="PANTHER" id="PTHR43742">
    <property type="entry name" value="TRIMETHYLAMINE-N-OXIDE REDUCTASE"/>
    <property type="match status" value="1"/>
</dbReference>
<feature type="domain" description="4Fe-4S Mo/W bis-MGD-type" evidence="10">
    <location>
        <begin position="63"/>
        <end position="119"/>
    </location>
</feature>
<accession>A0ABT3TFV1</accession>
<keyword evidence="5" id="KW-0732">Signal</keyword>
<proteinExistence type="predicted"/>
<evidence type="ECO:0000256" key="9">
    <source>
        <dbReference type="SAM" id="MobiDB-lite"/>
    </source>
</evidence>
<dbReference type="Gene3D" id="3.40.228.10">
    <property type="entry name" value="Dimethylsulfoxide Reductase, domain 2"/>
    <property type="match status" value="1"/>
</dbReference>
<dbReference type="PROSITE" id="PS51318">
    <property type="entry name" value="TAT"/>
    <property type="match status" value="1"/>
</dbReference>
<gene>
    <name evidence="11" type="ORF">EYC98_07170</name>
</gene>
<evidence type="ECO:0000256" key="5">
    <source>
        <dbReference type="ARBA" id="ARBA00022729"/>
    </source>
</evidence>
<dbReference type="InterPro" id="IPR050612">
    <property type="entry name" value="Prok_Mopterin_Oxidored"/>
</dbReference>
<evidence type="ECO:0000313" key="12">
    <source>
        <dbReference type="Proteomes" id="UP001143362"/>
    </source>
</evidence>
<keyword evidence="12" id="KW-1185">Reference proteome</keyword>
<dbReference type="Gene3D" id="2.40.40.20">
    <property type="match status" value="1"/>
</dbReference>
<evidence type="ECO:0000256" key="7">
    <source>
        <dbReference type="ARBA" id="ARBA00023004"/>
    </source>
</evidence>
<dbReference type="InterPro" id="IPR006963">
    <property type="entry name" value="Mopterin_OxRdtase_4Fe-4S_dom"/>
</dbReference>
<organism evidence="11 12">
    <name type="scientific">Candidatus Litorirhabdus singularis</name>
    <dbReference type="NCBI Taxonomy" id="2518993"/>
    <lineage>
        <taxon>Bacteria</taxon>
        <taxon>Pseudomonadati</taxon>
        <taxon>Pseudomonadota</taxon>
        <taxon>Gammaproteobacteria</taxon>
        <taxon>Cellvibrionales</taxon>
        <taxon>Halieaceae</taxon>
        <taxon>Candidatus Litorirhabdus</taxon>
    </lineage>
</organism>
<keyword evidence="3" id="KW-0500">Molybdenum</keyword>
<dbReference type="InterPro" id="IPR006656">
    <property type="entry name" value="Mopterin_OxRdtase"/>
</dbReference>
<dbReference type="Gene3D" id="2.20.25.90">
    <property type="entry name" value="ADC-like domains"/>
    <property type="match status" value="1"/>
</dbReference>
<evidence type="ECO:0000256" key="8">
    <source>
        <dbReference type="ARBA" id="ARBA00023014"/>
    </source>
</evidence>
<sequence length="905" mass="100882">MTDNDQSRKSILRRDFLRLSATLAGATAAGSLLSCAATEPSSPAARDQLLEQVRSTRLNYSRARAVPTICFGCTTHCGVIGWVEDGRVKLIEGNPLDPNSQGTICSKANGLISATEYPERLLYPMRRVGPRGSGRWKRISWDEALGEIADRLRPLRENGTPERFVFQYGRDKTKGFSKRFTDAFGTPNRLNRRSICSSSRRAPLMSFYGRDFEWESQDVENTQYVLNFGGNPMEAYQGGMFMRKRLMDAKVDRGAKLVTFEVRPTATASVSDEYFAVNPASDGAIALAMAHVIVREGLEDRDFWDRWSTWDFAEMSAHVASFTPEWAESESGIPAATIERLAKEFGAAAPACCTMSNRGSAKHYNGMQADRAIRMLDVLVGNVGKPGGFCLSTLRGWNNRYGQDGLPVLSQPAPKPASPSPWKPGTRQFETLAPEIQERVRNFPQMWQDKYFGELATPSEYPLSWHWYSMRVGQLVYPYIKEGRHKVDLYMSYTLGAAYGMPEANLAREVLADESLIPFHVAIDINYGEQASLADIVLPDATALERWDAHSNNNYGLRPYTGIRQPLVEPLGEARPAQIIWRDLARLIGGGMEQHFDFEDLEDYYREWYKNLPIDWETFKRDGIWYDDKRPLDYELYDRAVLPEHLVGAETDPDTGVLYQTKGGKRKAVGIMQDGRAVQGFPTPTRRIAVYDPIFPLAADHVGLSLDDGNASPIPTYHKVPEHKNLGVDDYILTTFKWNVHTQGRSAYWKHAAEIVHTNHAMMAPETAVRLGVVTGDEIDITTYRPKGVAYRANESDPVGTVRNRVRIIPGMHPRVIAQAHHAGHWEHGVVARGGDTAPSGGSSGMAANTPGRDELSRQIWWSKERGGTGGGVAINHVYPINAAPLVGGQSWFDNVCTVSRVDAV</sequence>
<dbReference type="InterPro" id="IPR006311">
    <property type="entry name" value="TAT_signal"/>
</dbReference>
<dbReference type="PROSITE" id="PS51669">
    <property type="entry name" value="4FE4S_MOW_BIS_MGD"/>
    <property type="match status" value="1"/>
</dbReference>
<keyword evidence="2" id="KW-0004">4Fe-4S</keyword>
<evidence type="ECO:0000256" key="3">
    <source>
        <dbReference type="ARBA" id="ARBA00022505"/>
    </source>
</evidence>
<evidence type="ECO:0000256" key="4">
    <source>
        <dbReference type="ARBA" id="ARBA00022723"/>
    </source>
</evidence>
<dbReference type="PANTHER" id="PTHR43742:SF9">
    <property type="entry name" value="TETRATHIONATE REDUCTASE SUBUNIT A"/>
    <property type="match status" value="1"/>
</dbReference>
<dbReference type="Pfam" id="PF00384">
    <property type="entry name" value="Molybdopterin"/>
    <property type="match status" value="1"/>
</dbReference>
<keyword evidence="7" id="KW-0408">Iron</keyword>
<reference evidence="11" key="1">
    <citation type="submission" date="2019-02" db="EMBL/GenBank/DDBJ databases">
        <authorList>
            <person name="Li S.-H."/>
        </authorList>
    </citation>
    <scope>NUCLEOTIDE SEQUENCE</scope>
    <source>
        <strain evidence="11">IMCC14734</strain>
    </source>
</reference>
<keyword evidence="8" id="KW-0411">Iron-sulfur</keyword>
<feature type="region of interest" description="Disordered" evidence="9">
    <location>
        <begin position="831"/>
        <end position="854"/>
    </location>
</feature>
<name>A0ABT3TFV1_9GAMM</name>
<evidence type="ECO:0000256" key="1">
    <source>
        <dbReference type="ARBA" id="ARBA00001942"/>
    </source>
</evidence>
<protein>
    <recommendedName>
        <fullName evidence="10">4Fe-4S Mo/W bis-MGD-type domain-containing protein</fullName>
    </recommendedName>
</protein>
<keyword evidence="4" id="KW-0479">Metal-binding</keyword>
<comment type="caution">
    <text evidence="11">The sequence shown here is derived from an EMBL/GenBank/DDBJ whole genome shotgun (WGS) entry which is preliminary data.</text>
</comment>
<dbReference type="Pfam" id="PF04879">
    <property type="entry name" value="Molybdop_Fe4S4"/>
    <property type="match status" value="1"/>
</dbReference>
<dbReference type="Proteomes" id="UP001143362">
    <property type="component" value="Unassembled WGS sequence"/>
</dbReference>
<comment type="cofactor">
    <cofactor evidence="1">
        <name>Mo-bis(molybdopterin guanine dinucleotide)</name>
        <dbReference type="ChEBI" id="CHEBI:60539"/>
    </cofactor>
</comment>
<evidence type="ECO:0000313" key="11">
    <source>
        <dbReference type="EMBL" id="MCX2980656.1"/>
    </source>
</evidence>
<dbReference type="SMART" id="SM00926">
    <property type="entry name" value="Molybdop_Fe4S4"/>
    <property type="match status" value="1"/>
</dbReference>
<dbReference type="Gene3D" id="3.40.50.740">
    <property type="match status" value="1"/>
</dbReference>
<dbReference type="Gene3D" id="3.30.2070.10">
    <property type="entry name" value="Formate dehydrogenase/DMSO reductase"/>
    <property type="match status" value="1"/>
</dbReference>
<keyword evidence="6" id="KW-0560">Oxidoreductase</keyword>
<dbReference type="SUPFAM" id="SSF50692">
    <property type="entry name" value="ADC-like"/>
    <property type="match status" value="1"/>
</dbReference>
<dbReference type="EMBL" id="SHNN01000001">
    <property type="protein sequence ID" value="MCX2980656.1"/>
    <property type="molecule type" value="Genomic_DNA"/>
</dbReference>
<dbReference type="SUPFAM" id="SSF53706">
    <property type="entry name" value="Formate dehydrogenase/DMSO reductase, domains 1-3"/>
    <property type="match status" value="1"/>
</dbReference>
<evidence type="ECO:0000256" key="6">
    <source>
        <dbReference type="ARBA" id="ARBA00023002"/>
    </source>
</evidence>
<evidence type="ECO:0000256" key="2">
    <source>
        <dbReference type="ARBA" id="ARBA00022485"/>
    </source>
</evidence>